<organism evidence="2">
    <name type="scientific">Spironucleus salmonicida</name>
    <dbReference type="NCBI Taxonomy" id="348837"/>
    <lineage>
        <taxon>Eukaryota</taxon>
        <taxon>Metamonada</taxon>
        <taxon>Diplomonadida</taxon>
        <taxon>Hexamitidae</taxon>
        <taxon>Hexamitinae</taxon>
        <taxon>Spironucleus</taxon>
    </lineage>
</organism>
<accession>V6LVA2</accession>
<evidence type="ECO:0000259" key="1">
    <source>
        <dbReference type="Pfam" id="PF05018"/>
    </source>
</evidence>
<keyword evidence="4" id="KW-1185">Reference proteome</keyword>
<dbReference type="EMBL" id="KI545981">
    <property type="protein sequence ID" value="EST48520.1"/>
    <property type="molecule type" value="Genomic_DNA"/>
</dbReference>
<protein>
    <recommendedName>
        <fullName evidence="1">CFA20 domain-containing protein</fullName>
    </recommendedName>
</protein>
<dbReference type="Gene3D" id="2.130.10.10">
    <property type="entry name" value="YVTN repeat-like/Quinoprotein amine dehydrogenase"/>
    <property type="match status" value="1"/>
</dbReference>
<dbReference type="InterPro" id="IPR007714">
    <property type="entry name" value="CFA20_dom"/>
</dbReference>
<feature type="domain" description="CFA20" evidence="1">
    <location>
        <begin position="36"/>
        <end position="196"/>
    </location>
</feature>
<evidence type="ECO:0000313" key="2">
    <source>
        <dbReference type="EMBL" id="EST48520.1"/>
    </source>
</evidence>
<dbReference type="EMBL" id="AUWU02000004">
    <property type="protein sequence ID" value="KAH0573603.1"/>
    <property type="molecule type" value="Genomic_DNA"/>
</dbReference>
<gene>
    <name evidence="2" type="ORF">SS50377_11130</name>
    <name evidence="3" type="ORF">SS50377_23538</name>
</gene>
<evidence type="ECO:0000313" key="3">
    <source>
        <dbReference type="EMBL" id="KAH0573603.1"/>
    </source>
</evidence>
<dbReference type="SUPFAM" id="SSF50978">
    <property type="entry name" value="WD40 repeat-like"/>
    <property type="match status" value="1"/>
</dbReference>
<evidence type="ECO:0000313" key="4">
    <source>
        <dbReference type="Proteomes" id="UP000018208"/>
    </source>
</evidence>
<dbReference type="InterPro" id="IPR036322">
    <property type="entry name" value="WD40_repeat_dom_sf"/>
</dbReference>
<proteinExistence type="predicted"/>
<dbReference type="OrthoDB" id="10253130at2759"/>
<dbReference type="InterPro" id="IPR015943">
    <property type="entry name" value="WD40/YVTN_repeat-like_dom_sf"/>
</dbReference>
<dbReference type="Pfam" id="PF05018">
    <property type="entry name" value="CFA20_dom"/>
    <property type="match status" value="1"/>
</dbReference>
<name>V6LVA2_9EUKA</name>
<dbReference type="VEuPathDB" id="GiardiaDB:SS50377_23538"/>
<reference evidence="2 3" key="1">
    <citation type="journal article" date="2014" name="PLoS Genet.">
        <title>The Genome of Spironucleus salmonicida Highlights a Fish Pathogen Adapted to Fluctuating Environments.</title>
        <authorList>
            <person name="Xu F."/>
            <person name="Jerlstrom-Hultqvist J."/>
            <person name="Einarsson E."/>
            <person name="Astvaldsson A."/>
            <person name="Svard S.G."/>
            <person name="Andersson J.O."/>
        </authorList>
    </citation>
    <scope>NUCLEOTIDE SEQUENCE</scope>
    <source>
        <strain evidence="3">ATCC 50377</strain>
    </source>
</reference>
<reference evidence="3" key="2">
    <citation type="submission" date="2020-12" db="EMBL/GenBank/DDBJ databases">
        <title>New Spironucleus salmonicida genome in near-complete chromosomes.</title>
        <authorList>
            <person name="Xu F."/>
            <person name="Kurt Z."/>
            <person name="Jimenez-Gonzalez A."/>
            <person name="Astvaldsson A."/>
            <person name="Andersson J.O."/>
            <person name="Svard S.G."/>
        </authorList>
    </citation>
    <scope>NUCLEOTIDE SEQUENCE</scope>
    <source>
        <strain evidence="3">ATCC 50377</strain>
    </source>
</reference>
<dbReference type="Proteomes" id="UP000018208">
    <property type="component" value="Unassembled WGS sequence"/>
</dbReference>
<sequence length="1504" mass="171770">MSAAGSNKVSYPNVADLKYSNTLDLFKVLSIPRMNFSKTGQVSQELDHVIKKSVVYVRGPVSSANRFLVPSKISQQFCLPQRYLFIQISPDISFHTAKDINTQTHTSLTLQTQSISGQTVRFQLTTLTQIPKVSASSVILPLRLQRWSTLVIDFHQLYKLAYNNTFTYRGLLQFEATATCVVKGVYMSNLKYSPFDQIEMLRLQAPSGFAGAPISNLLEHYDWIEYGIREFDVVKRQNLQYISQRDIFSQNISHAMPFICDLTDFQSELIEFQQKEQQIKEIKNQSRNKPLNNQNNRLSQTLSTYKAAKIQKPNMPKSKFNNENLLQGQQETQEINSTSENSLCQIINNQDTSEFDTELEDVNVINQDPSMDTYDEKVNQISDLQESAVLNSQQQHDLSGLQSTMQKSIKINTDIQVLQSAQQQNDYDLGIFQNTNADLPSQIIEQMIIEQAKSNQQQVTVSELQELKEAFQEGKQHLDDNFQTLNQTVSSIKVVKNDFSKVYKQKMQELHSLFVPNLQLNTVNSALNVRGIIGCEVTPRFQFQNQDALEIEQPNLKSIATLDPRDSMSQAINWMNFHIGGKIMFQVDQDVKVNLTEIVGDKPIIIPNQYLTLLLNHKIAASVVIPQKEIQLFISHDLVISLLFKIQQNNKDTSLYKEIDVFILQSKKSNIQFLASAKNQHFIVVFESYSAIFELTDKLTLSLRCLFNNSTTGIYKIELAQFSKMNNRLFLIGTNQAKSSVAIAVFSLDNVITLGNGWLNESQSKFVFLKSPLILEQLSNQQRHECVSSLIEINQEQYILLTNQNIRQLRLKDGIELRMSAVSLDFTKYKNQLIKIMQNILITENSMYNSCKMKSQLFEENLNKLIQLFIFSTGLTSAGIVPSSHNQLLFLVLSNVAIVQIKLEDLFNNNTPDIDGFLPHGFISLLSVACSDNNFIVSSDIAGNIHCHREICGQQNMSAKFNQPVIHIDNVRFITTQENYNETENQSSQLFNNSNLETSVSSQKLNVQQFVSFQQSGELAVFEINENGAQEYTKYYHTTVYNIHDFAFDPNHFDEMMILTACDANVVNVDKIYERKIQYSITVNSKYKDISSIKYQNLIRYHPTSYVTAIFYPEEQEFILTDLNNSDMLFCSKRLFKSIGGVYDINFTQNGNYLLISSSINGLKIYSIEKQIQQQIHIKTDLISFKTTQILNKTTKKMTEIVVGITPQNQILLASMENLIQDQGFRPLNIQKQSMEFVLDKKSKQKFISEEHLSSSFYQNQIKFIRNMLQQGIIQGSKTNFGLIQQIPLTPDMDISNFKFIERKVLSIQISHCIPNLLGAVIADTYFISSMNPQSKLNFFITAYSLETFSLSNGMQVQSFHFTTVITNQIEYSTPILLQSRVHGTYCVFLPYPERTLLYSLNILVPQICSQFRVSELPFEVLNAKISYNEDKIALCHKGSSVFIFDWNCTDFCDSEEQVLLQKEELQKAILELRLEKIVMGSGICEYGNQSSMSGSIKSGIVII</sequence>